<sequence>APKTDKPVFVSGLSLHYNTCTPFTSVRTKTMCEFQAQTLFHSLPLSLFLSQTTNGSFKLST</sequence>
<dbReference type="Proteomes" id="UP000000226">
    <property type="component" value="Chromosome 3"/>
</dbReference>
<reference evidence="2" key="1">
    <citation type="journal article" date="2014" name="Nat. Genet.">
        <title>A reference genome for common bean and genome-wide analysis of dual domestications.</title>
        <authorList>
            <person name="Schmutz J."/>
            <person name="McClean P.E."/>
            <person name="Mamidi S."/>
            <person name="Wu G.A."/>
            <person name="Cannon S.B."/>
            <person name="Grimwood J."/>
            <person name="Jenkins J."/>
            <person name="Shu S."/>
            <person name="Song Q."/>
            <person name="Chavarro C."/>
            <person name="Torres-Torres M."/>
            <person name="Geffroy V."/>
            <person name="Moghaddam S.M."/>
            <person name="Gao D."/>
            <person name="Abernathy B."/>
            <person name="Barry K."/>
            <person name="Blair M."/>
            <person name="Brick M.A."/>
            <person name="Chovatia M."/>
            <person name="Gepts P."/>
            <person name="Goodstein D.M."/>
            <person name="Gonzales M."/>
            <person name="Hellsten U."/>
            <person name="Hyten D.L."/>
            <person name="Jia G."/>
            <person name="Kelly J.D."/>
            <person name="Kudrna D."/>
            <person name="Lee R."/>
            <person name="Richard M.M."/>
            <person name="Miklas P.N."/>
            <person name="Osorno J.M."/>
            <person name="Rodrigues J."/>
            <person name="Thareau V."/>
            <person name="Urrea C.A."/>
            <person name="Wang M."/>
            <person name="Yu Y."/>
            <person name="Zhang M."/>
            <person name="Wing R.A."/>
            <person name="Cregan P.B."/>
            <person name="Rokhsar D.S."/>
            <person name="Jackson S.A."/>
        </authorList>
    </citation>
    <scope>NUCLEOTIDE SEQUENCE [LARGE SCALE GENOMIC DNA]</scope>
    <source>
        <strain evidence="2">cv. G19833</strain>
    </source>
</reference>
<organism evidence="1 2">
    <name type="scientific">Phaseolus vulgaris</name>
    <name type="common">Kidney bean</name>
    <name type="synonym">French bean</name>
    <dbReference type="NCBI Taxonomy" id="3885"/>
    <lineage>
        <taxon>Eukaryota</taxon>
        <taxon>Viridiplantae</taxon>
        <taxon>Streptophyta</taxon>
        <taxon>Embryophyta</taxon>
        <taxon>Tracheophyta</taxon>
        <taxon>Spermatophyta</taxon>
        <taxon>Magnoliopsida</taxon>
        <taxon>eudicotyledons</taxon>
        <taxon>Gunneridae</taxon>
        <taxon>Pentapetalae</taxon>
        <taxon>rosids</taxon>
        <taxon>fabids</taxon>
        <taxon>Fabales</taxon>
        <taxon>Fabaceae</taxon>
        <taxon>Papilionoideae</taxon>
        <taxon>50 kb inversion clade</taxon>
        <taxon>NPAAA clade</taxon>
        <taxon>indigoferoid/millettioid clade</taxon>
        <taxon>Phaseoleae</taxon>
        <taxon>Phaseolus</taxon>
    </lineage>
</organism>
<accession>V7C4N9</accession>
<dbReference type="AlphaFoldDB" id="V7C4N9"/>
<gene>
    <name evidence="1" type="ORF">PHAVU_003G010000g</name>
</gene>
<protein>
    <submittedName>
        <fullName evidence="1">Uncharacterized protein</fullName>
    </submittedName>
</protein>
<keyword evidence="2" id="KW-1185">Reference proteome</keyword>
<proteinExistence type="predicted"/>
<dbReference type="EMBL" id="CM002290">
    <property type="protein sequence ID" value="ESW25132.1"/>
    <property type="molecule type" value="Genomic_DNA"/>
</dbReference>
<name>V7C4N9_PHAVU</name>
<dbReference type="Gramene" id="ESW25132">
    <property type="protein sequence ID" value="ESW25132"/>
    <property type="gene ID" value="PHAVU_003G010000g"/>
</dbReference>
<feature type="non-terminal residue" evidence="1">
    <location>
        <position position="1"/>
    </location>
</feature>
<evidence type="ECO:0000313" key="2">
    <source>
        <dbReference type="Proteomes" id="UP000000226"/>
    </source>
</evidence>
<evidence type="ECO:0000313" key="1">
    <source>
        <dbReference type="EMBL" id="ESW25132.1"/>
    </source>
</evidence>